<keyword evidence="9" id="KW-0811">Translocation</keyword>
<dbReference type="GO" id="GO:0005789">
    <property type="term" value="C:endoplasmic reticulum membrane"/>
    <property type="evidence" value="ECO:0007669"/>
    <property type="project" value="UniProtKB-SubCell"/>
</dbReference>
<dbReference type="GeneID" id="100568733"/>
<evidence type="ECO:0000256" key="11">
    <source>
        <dbReference type="SAM" id="Phobius"/>
    </source>
</evidence>
<evidence type="ECO:0000256" key="1">
    <source>
        <dbReference type="ARBA" id="ARBA00004389"/>
    </source>
</evidence>
<dbReference type="PANTHER" id="PTHR12309">
    <property type="entry name" value="SEC61 GAMMA SUBUNIT"/>
    <property type="match status" value="1"/>
</dbReference>
<dbReference type="RefSeq" id="XP_003246026.1">
    <property type="nucleotide sequence ID" value="XM_003245978.4"/>
</dbReference>
<proteinExistence type="inferred from homology"/>
<reference evidence="13" key="1">
    <citation type="submission" date="2010-06" db="EMBL/GenBank/DDBJ databases">
        <authorList>
            <person name="Jiang H."/>
            <person name="Abraham K."/>
            <person name="Ali S."/>
            <person name="Alsbrooks S.L."/>
            <person name="Anim B.N."/>
            <person name="Anosike U.S."/>
            <person name="Attaway T."/>
            <person name="Bandaranaike D.P."/>
            <person name="Battles P.K."/>
            <person name="Bell S.N."/>
            <person name="Bell A.V."/>
            <person name="Beltran B."/>
            <person name="Bickham C."/>
            <person name="Bustamante Y."/>
            <person name="Caleb T."/>
            <person name="Canada A."/>
            <person name="Cardenas V."/>
            <person name="Carter K."/>
            <person name="Chacko J."/>
            <person name="Chandrabose M.N."/>
            <person name="Chavez D."/>
            <person name="Chavez A."/>
            <person name="Chen L."/>
            <person name="Chu H.-S."/>
            <person name="Claassen K.J."/>
            <person name="Cockrell R."/>
            <person name="Collins M."/>
            <person name="Cooper J.A."/>
            <person name="Cree A."/>
            <person name="Curry S.M."/>
            <person name="Da Y."/>
            <person name="Dao M.D."/>
            <person name="Das B."/>
            <person name="Davila M.-L."/>
            <person name="Davy-Carroll L."/>
            <person name="Denson S."/>
            <person name="Dinh H."/>
            <person name="Ebong V.E."/>
            <person name="Edwards J.R."/>
            <person name="Egan A."/>
            <person name="El-Daye J."/>
            <person name="Escobedo L."/>
            <person name="Fernandez S."/>
            <person name="Fernando P.R."/>
            <person name="Flagg N."/>
            <person name="Forbes L.D."/>
            <person name="Fowler R.G."/>
            <person name="Fu Q."/>
            <person name="Gabisi R.A."/>
            <person name="Ganer J."/>
            <person name="Garbino Pronczuk A."/>
            <person name="Garcia R.M."/>
            <person name="Garner T."/>
            <person name="Garrett T.E."/>
            <person name="Gonzalez D.A."/>
            <person name="Hamid H."/>
            <person name="Hawkins E.S."/>
            <person name="Hirani K."/>
            <person name="Hogues M.E."/>
            <person name="Hollins B."/>
            <person name="Hsiao C.-H."/>
            <person name="Jabil R."/>
            <person name="James M.L."/>
            <person name="Jhangiani S.N."/>
            <person name="Johnson B."/>
            <person name="Johnson Q."/>
            <person name="Joshi V."/>
            <person name="Kalu J.B."/>
            <person name="Kam C."/>
            <person name="Kashfia A."/>
            <person name="Keebler J."/>
            <person name="Kisamo H."/>
            <person name="Kovar C.L."/>
            <person name="Lago L.A."/>
            <person name="Lai C.-Y."/>
            <person name="Laidlaw J."/>
            <person name="Lara F."/>
            <person name="Le T.-K."/>
            <person name="Lee S.L."/>
            <person name="Legall F.H."/>
            <person name="Lemon S.J."/>
            <person name="Lewis L.R."/>
            <person name="Li B."/>
            <person name="Liu Y."/>
            <person name="Liu Y.-S."/>
            <person name="Lopez J."/>
            <person name="Lozado R.J."/>
            <person name="Lu J."/>
            <person name="Madu R.C."/>
            <person name="Maheshwari M."/>
            <person name="Maheshwari R."/>
            <person name="Malloy K."/>
            <person name="Martinez E."/>
            <person name="Mathew T."/>
            <person name="Mercado I.C."/>
            <person name="Mercado C."/>
            <person name="Meyer B."/>
            <person name="Montgomery K."/>
            <person name="Morgan M.B."/>
            <person name="Munidasa M."/>
            <person name="Nazareth L.V."/>
            <person name="Nelson J."/>
            <person name="Ng B.M."/>
            <person name="Nguyen N.B."/>
            <person name="Nguyen P.Q."/>
            <person name="Nguyen T."/>
            <person name="Obregon M."/>
            <person name="Okwuonu G.O."/>
            <person name="Onwere C.G."/>
            <person name="Orozco G."/>
            <person name="Parra A."/>
            <person name="Patel S."/>
            <person name="Patil S."/>
            <person name="Perez A."/>
            <person name="Perez Y."/>
            <person name="Pham C."/>
            <person name="Primus E.L."/>
            <person name="Pu L.-L."/>
            <person name="Puazo M."/>
            <person name="Qin X."/>
            <person name="Quiroz J.B."/>
            <person name="Reese J."/>
            <person name="Richards S."/>
            <person name="Rives C.M."/>
            <person name="Robberts R."/>
            <person name="Ruiz S.J."/>
            <person name="Ruiz M.J."/>
            <person name="Santibanez J."/>
            <person name="Schneider B.W."/>
            <person name="Sisson I."/>
            <person name="Smith M."/>
            <person name="Sodergren E."/>
            <person name="Song X.-Z."/>
            <person name="Song B.B."/>
            <person name="Summersgill H."/>
            <person name="Thelus R."/>
            <person name="Thornton R.D."/>
            <person name="Trejos Z.Y."/>
            <person name="Usmani K."/>
            <person name="Vattathil S."/>
            <person name="Villasana D."/>
            <person name="Walker D.L."/>
            <person name="Wang S."/>
            <person name="Wang K."/>
            <person name="White C.S."/>
            <person name="Williams A.C."/>
            <person name="Williamson J."/>
            <person name="Wilson K."/>
            <person name="Woghiren I.O."/>
            <person name="Woodworth J.R."/>
            <person name="Worley K.C."/>
            <person name="Wright R.A."/>
            <person name="Wu W."/>
            <person name="Young L."/>
            <person name="Zhang L."/>
            <person name="Zhang J."/>
            <person name="Zhu Y."/>
            <person name="Muzny D.M."/>
            <person name="Weinstock G."/>
            <person name="Gibbs R.A."/>
        </authorList>
    </citation>
    <scope>NUCLEOTIDE SEQUENCE [LARGE SCALE GENOMIC DNA]</scope>
    <source>
        <strain evidence="13">LSR1</strain>
    </source>
</reference>
<comment type="subcellular location">
    <subcellularLocation>
        <location evidence="1">Endoplasmic reticulum membrane</location>
        <topology evidence="1">Single-pass membrane protein</topology>
    </subcellularLocation>
</comment>
<dbReference type="InterPro" id="IPR023391">
    <property type="entry name" value="Prot_translocase_SecE_dom_sf"/>
</dbReference>
<dbReference type="InterPro" id="IPR008158">
    <property type="entry name" value="Translocase_Sec61-g"/>
</dbReference>
<dbReference type="GO" id="GO:0006886">
    <property type="term" value="P:intracellular protein transport"/>
    <property type="evidence" value="ECO:0007669"/>
    <property type="project" value="InterPro"/>
</dbReference>
<evidence type="ECO:0000313" key="12">
    <source>
        <dbReference type="EnsemblMetazoa" id="XP_003246026.1"/>
    </source>
</evidence>
<evidence type="ECO:0000256" key="7">
    <source>
        <dbReference type="ARBA" id="ARBA00022927"/>
    </source>
</evidence>
<dbReference type="EnsemblMetazoa" id="XM_003245978.4">
    <property type="protein sequence ID" value="XP_003246026.1"/>
    <property type="gene ID" value="LOC100568733"/>
</dbReference>
<evidence type="ECO:0000256" key="8">
    <source>
        <dbReference type="ARBA" id="ARBA00022989"/>
    </source>
</evidence>
<dbReference type="OrthoDB" id="2401875at2759"/>
<dbReference type="HAMAP" id="MF_00422">
    <property type="entry name" value="SecE"/>
    <property type="match status" value="1"/>
</dbReference>
<dbReference type="SUPFAM" id="SSF103456">
    <property type="entry name" value="Preprotein translocase SecE subunit"/>
    <property type="match status" value="1"/>
</dbReference>
<evidence type="ECO:0000256" key="9">
    <source>
        <dbReference type="ARBA" id="ARBA00023010"/>
    </source>
</evidence>
<evidence type="ECO:0000256" key="3">
    <source>
        <dbReference type="ARBA" id="ARBA00011537"/>
    </source>
</evidence>
<evidence type="ECO:0000313" key="13">
    <source>
        <dbReference type="Proteomes" id="UP000007819"/>
    </source>
</evidence>
<dbReference type="NCBIfam" id="TIGR00327">
    <property type="entry name" value="secE_euk_arch"/>
    <property type="match status" value="1"/>
</dbReference>
<comment type="subunit">
    <text evidence="3">Heterotrimeric complex composed of SEC61-alpha, SEC61-beta and SEC61-gamma.</text>
</comment>
<dbReference type="Proteomes" id="UP000007819">
    <property type="component" value="Chromosome X"/>
</dbReference>
<evidence type="ECO:0000256" key="5">
    <source>
        <dbReference type="ARBA" id="ARBA00022692"/>
    </source>
</evidence>
<reference evidence="12" key="2">
    <citation type="submission" date="2022-06" db="UniProtKB">
        <authorList>
            <consortium name="EnsemblMetazoa"/>
        </authorList>
    </citation>
    <scope>IDENTIFICATION</scope>
</reference>
<dbReference type="GO" id="GO:0006605">
    <property type="term" value="P:protein targeting"/>
    <property type="evidence" value="ECO:0007669"/>
    <property type="project" value="InterPro"/>
</dbReference>
<accession>A0A8R1W621</accession>
<keyword evidence="8 11" id="KW-1133">Transmembrane helix</keyword>
<keyword evidence="13" id="KW-1185">Reference proteome</keyword>
<dbReference type="GO" id="GO:0008320">
    <property type="term" value="F:protein transmembrane transporter activity"/>
    <property type="evidence" value="ECO:0007669"/>
    <property type="project" value="InterPro"/>
</dbReference>
<evidence type="ECO:0000256" key="10">
    <source>
        <dbReference type="ARBA" id="ARBA00023136"/>
    </source>
</evidence>
<dbReference type="PROSITE" id="PS01067">
    <property type="entry name" value="SECE_SEC61G"/>
    <property type="match status" value="1"/>
</dbReference>
<evidence type="ECO:0000256" key="6">
    <source>
        <dbReference type="ARBA" id="ARBA00022824"/>
    </source>
</evidence>
<dbReference type="AlphaFoldDB" id="A0A8R1W621"/>
<dbReference type="InterPro" id="IPR001901">
    <property type="entry name" value="Translocase_SecE/Sec61-g"/>
</dbReference>
<evidence type="ECO:0008006" key="14">
    <source>
        <dbReference type="Google" id="ProtNLM"/>
    </source>
</evidence>
<organism evidence="12 13">
    <name type="scientific">Acyrthosiphon pisum</name>
    <name type="common">Pea aphid</name>
    <dbReference type="NCBI Taxonomy" id="7029"/>
    <lineage>
        <taxon>Eukaryota</taxon>
        <taxon>Metazoa</taxon>
        <taxon>Ecdysozoa</taxon>
        <taxon>Arthropoda</taxon>
        <taxon>Hexapoda</taxon>
        <taxon>Insecta</taxon>
        <taxon>Pterygota</taxon>
        <taxon>Neoptera</taxon>
        <taxon>Paraneoptera</taxon>
        <taxon>Hemiptera</taxon>
        <taxon>Sternorrhyncha</taxon>
        <taxon>Aphidomorpha</taxon>
        <taxon>Aphidoidea</taxon>
        <taxon>Aphididae</taxon>
        <taxon>Macrosiphini</taxon>
        <taxon>Acyrthosiphon</taxon>
    </lineage>
</organism>
<dbReference type="KEGG" id="api:100568733"/>
<evidence type="ECO:0000256" key="2">
    <source>
        <dbReference type="ARBA" id="ARBA00008274"/>
    </source>
</evidence>
<protein>
    <recommendedName>
        <fullName evidence="14">Protein transport protein Sec61 subunit gamma</fullName>
    </recommendedName>
</protein>
<feature type="transmembrane region" description="Helical" evidence="11">
    <location>
        <begin position="36"/>
        <end position="57"/>
    </location>
</feature>
<evidence type="ECO:0000256" key="4">
    <source>
        <dbReference type="ARBA" id="ARBA00022448"/>
    </source>
</evidence>
<keyword evidence="5 11" id="KW-0812">Transmembrane</keyword>
<dbReference type="Gene3D" id="1.20.5.820">
    <property type="entry name" value="Preprotein translocase SecE subunit"/>
    <property type="match status" value="1"/>
</dbReference>
<comment type="similarity">
    <text evidence="2">Belongs to the SecE/SEC61-gamma family.</text>
</comment>
<sequence>MDQVRKVLEPGHQFAKDSIRLVKRCTKPCRNEFQKIAVATAIGFFIMGFIGFSVKLIHIPINNIIV</sequence>
<dbReference type="Pfam" id="PF00584">
    <property type="entry name" value="SecE"/>
    <property type="match status" value="1"/>
</dbReference>
<keyword evidence="10 11" id="KW-0472">Membrane</keyword>
<name>A0A8R1W621_ACYPI</name>
<keyword evidence="6" id="KW-0256">Endoplasmic reticulum</keyword>
<dbReference type="FunFam" id="1.20.5.820:FF:000001">
    <property type="entry name" value="Transport protein Sec61 subunit gamma"/>
    <property type="match status" value="1"/>
</dbReference>
<keyword evidence="4" id="KW-0813">Transport</keyword>
<keyword evidence="7" id="KW-0653">Protein transport</keyword>